<name>A0ABY5E0D5_9BACT</name>
<reference evidence="5" key="1">
    <citation type="submission" date="2022-07" db="EMBL/GenBank/DDBJ databases">
        <title>Arcobacter roscoffensis sp. nov., a marine bacterium isolated from coastal seawater collected from Roscoff, France.</title>
        <authorList>
            <person name="Pascual J."/>
            <person name="Lepeaux C."/>
            <person name="Methner A."/>
            <person name="Overmann J."/>
        </authorList>
    </citation>
    <scope>NUCLEOTIDE SEQUENCE</scope>
    <source>
        <strain evidence="5">ARW1-2F2</strain>
    </source>
</reference>
<keyword evidence="3" id="KW-0472">Membrane</keyword>
<dbReference type="PANTHER" id="PTHR34216">
    <property type="match status" value="1"/>
</dbReference>
<evidence type="ECO:0000256" key="1">
    <source>
        <dbReference type="ARBA" id="ARBA00004613"/>
    </source>
</evidence>
<evidence type="ECO:0000313" key="6">
    <source>
        <dbReference type="Proteomes" id="UP001060012"/>
    </source>
</evidence>
<accession>A0ABY5E0D5</accession>
<gene>
    <name evidence="5" type="ORF">NJU99_10420</name>
</gene>
<sequence length="273" mass="32410">MELYLWLFILVFICFMVFSIRFKWWKKNISYSHPRVLMYHMISSHLPKKQSKFNRLRVKPEEFEKQLIWLKKNNFKSFTLSELVSLKEIPEKAVVITFDDGYEDNFTNAFPLLKKYDFKATIYIVLNRFNKDWATDKDLKVSSDELNNEKMLSNKQIEELIKSGLIEIGSHTLDHVNLPESNINEKKQQLLKSKEQIEDLFKISCTSFAYPFGFHDEKDVSLVEELNYSNATTTYNSVYDKKLFLKYKIPRIMISGRQGILAFILKIKKGRVR</sequence>
<dbReference type="PROSITE" id="PS51677">
    <property type="entry name" value="NODB"/>
    <property type="match status" value="1"/>
</dbReference>
<dbReference type="PANTHER" id="PTHR34216:SF3">
    <property type="entry name" value="POLY-BETA-1,6-N-ACETYL-D-GLUCOSAMINE N-DEACETYLASE"/>
    <property type="match status" value="1"/>
</dbReference>
<keyword evidence="3" id="KW-0812">Transmembrane</keyword>
<dbReference type="Gene3D" id="3.20.20.370">
    <property type="entry name" value="Glycoside hydrolase/deacetylase"/>
    <property type="match status" value="1"/>
</dbReference>
<evidence type="ECO:0000313" key="5">
    <source>
        <dbReference type="EMBL" id="UTJ05674.1"/>
    </source>
</evidence>
<evidence type="ECO:0000256" key="2">
    <source>
        <dbReference type="ARBA" id="ARBA00022729"/>
    </source>
</evidence>
<dbReference type="InterPro" id="IPR002509">
    <property type="entry name" value="NODB_dom"/>
</dbReference>
<protein>
    <submittedName>
        <fullName evidence="5">Polysaccharide deacetylase family protein</fullName>
    </submittedName>
</protein>
<dbReference type="RefSeq" id="WP_254575855.1">
    <property type="nucleotide sequence ID" value="NZ_CP100595.1"/>
</dbReference>
<dbReference type="CDD" id="cd10918">
    <property type="entry name" value="CE4_NodB_like_5s_6s"/>
    <property type="match status" value="1"/>
</dbReference>
<dbReference type="Proteomes" id="UP001060012">
    <property type="component" value="Chromosome"/>
</dbReference>
<proteinExistence type="predicted"/>
<keyword evidence="6" id="KW-1185">Reference proteome</keyword>
<keyword evidence="2" id="KW-0732">Signal</keyword>
<evidence type="ECO:0000259" key="4">
    <source>
        <dbReference type="PROSITE" id="PS51677"/>
    </source>
</evidence>
<dbReference type="EMBL" id="CP100595">
    <property type="protein sequence ID" value="UTJ05674.1"/>
    <property type="molecule type" value="Genomic_DNA"/>
</dbReference>
<organism evidence="5 6">
    <name type="scientific">Arcobacter roscoffensis</name>
    <dbReference type="NCBI Taxonomy" id="2961520"/>
    <lineage>
        <taxon>Bacteria</taxon>
        <taxon>Pseudomonadati</taxon>
        <taxon>Campylobacterota</taxon>
        <taxon>Epsilonproteobacteria</taxon>
        <taxon>Campylobacterales</taxon>
        <taxon>Arcobacteraceae</taxon>
        <taxon>Arcobacter</taxon>
    </lineage>
</organism>
<keyword evidence="3" id="KW-1133">Transmembrane helix</keyword>
<dbReference type="InterPro" id="IPR011330">
    <property type="entry name" value="Glyco_hydro/deAcase_b/a-brl"/>
</dbReference>
<evidence type="ECO:0000256" key="3">
    <source>
        <dbReference type="SAM" id="Phobius"/>
    </source>
</evidence>
<comment type="subcellular location">
    <subcellularLocation>
        <location evidence="1">Secreted</location>
    </subcellularLocation>
</comment>
<dbReference type="InterPro" id="IPR051398">
    <property type="entry name" value="Polysacch_Deacetylase"/>
</dbReference>
<dbReference type="Pfam" id="PF01522">
    <property type="entry name" value="Polysacc_deac_1"/>
    <property type="match status" value="1"/>
</dbReference>
<dbReference type="SUPFAM" id="SSF88713">
    <property type="entry name" value="Glycoside hydrolase/deacetylase"/>
    <property type="match status" value="1"/>
</dbReference>
<feature type="domain" description="NodB homology" evidence="4">
    <location>
        <begin position="92"/>
        <end position="273"/>
    </location>
</feature>
<feature type="transmembrane region" description="Helical" evidence="3">
    <location>
        <begin position="6"/>
        <end position="25"/>
    </location>
</feature>